<keyword evidence="2" id="KW-1185">Reference proteome</keyword>
<accession>A0A2S1PGG9</accession>
<protein>
    <submittedName>
        <fullName evidence="1">Uncharacterized protein</fullName>
    </submittedName>
</protein>
<dbReference type="KEGG" id="vg:65113515"/>
<dbReference type="GeneID" id="65113515"/>
<evidence type="ECO:0000313" key="2">
    <source>
        <dbReference type="Proteomes" id="UP000246994"/>
    </source>
</evidence>
<sequence>MKIKLKIPLSEYQQRFCKTEGQRLWASTLELKSKSGELEVLETMPDGTLRTNATFLGYHIGIPLEEQRYFEFEEQKRLMTLKLI</sequence>
<organism evidence="1 2">
    <name type="scientific">Aeromonas phage 60AhydR15PP</name>
    <dbReference type="NCBI Taxonomy" id="2163979"/>
    <lineage>
        <taxon>Viruses</taxon>
        <taxon>Duplodnaviria</taxon>
        <taxon>Heunggongvirae</taxon>
        <taxon>Uroviricota</taxon>
        <taxon>Caudoviricetes</taxon>
        <taxon>Pantevenvirales</taxon>
        <taxon>Straboviridae</taxon>
        <taxon>Tulanevirus</taxon>
        <taxon>Tulanevirus 60ahydrpp</taxon>
    </lineage>
</organism>
<dbReference type="Proteomes" id="UP000246994">
    <property type="component" value="Segment"/>
</dbReference>
<reference evidence="1 2" key="1">
    <citation type="submission" date="2018-04" db="EMBL/GenBank/DDBJ databases">
        <title>Complete genome sequences of new Aeromonas and Pseudomonas phages promising in phage therapy dedicated to aquaculture.</title>
        <authorList>
            <person name="Kolsut J."/>
            <person name="Wojcik E."/>
            <person name="Wojtasik A."/>
            <person name="Dastych J."/>
        </authorList>
    </citation>
    <scope>NUCLEOTIDE SEQUENCE [LARGE SCALE GENOMIC DNA]</scope>
</reference>
<dbReference type="EMBL" id="MH179477">
    <property type="protein sequence ID" value="AWH15674.1"/>
    <property type="molecule type" value="Genomic_DNA"/>
</dbReference>
<proteinExistence type="predicted"/>
<evidence type="ECO:0000313" key="1">
    <source>
        <dbReference type="EMBL" id="AWH15674.1"/>
    </source>
</evidence>
<name>A0A2S1PGG9_9CAUD</name>
<dbReference type="RefSeq" id="YP_010095878.1">
    <property type="nucleotide sequence ID" value="NC_055747.1"/>
</dbReference>